<feature type="transmembrane region" description="Helical" evidence="11">
    <location>
        <begin position="143"/>
        <end position="166"/>
    </location>
</feature>
<reference evidence="14" key="1">
    <citation type="submission" date="2019-10" db="EMBL/GenBank/DDBJ databases">
        <title>Conservation and host-specific expression of non-tandemly repeated heterogenous ribosome RNA gene in arbuscular mycorrhizal fungi.</title>
        <authorList>
            <person name="Maeda T."/>
            <person name="Kobayashi Y."/>
            <person name="Nakagawa T."/>
            <person name="Ezawa T."/>
            <person name="Yamaguchi K."/>
            <person name="Bino T."/>
            <person name="Nishimoto Y."/>
            <person name="Shigenobu S."/>
            <person name="Kawaguchi M."/>
        </authorList>
    </citation>
    <scope>NUCLEOTIDE SEQUENCE</scope>
    <source>
        <strain evidence="14">HR1</strain>
    </source>
</reference>
<dbReference type="PROSITE" id="PS00211">
    <property type="entry name" value="ABC_TRANSPORTER_1"/>
    <property type="match status" value="2"/>
</dbReference>
<keyword evidence="5" id="KW-0547">Nucleotide-binding</keyword>
<dbReference type="GO" id="GO:0140359">
    <property type="term" value="F:ABC-type transporter activity"/>
    <property type="evidence" value="ECO:0007669"/>
    <property type="project" value="InterPro"/>
</dbReference>
<organism evidence="14 15">
    <name type="scientific">Rhizophagus clarus</name>
    <dbReference type="NCBI Taxonomy" id="94130"/>
    <lineage>
        <taxon>Eukaryota</taxon>
        <taxon>Fungi</taxon>
        <taxon>Fungi incertae sedis</taxon>
        <taxon>Mucoromycota</taxon>
        <taxon>Glomeromycotina</taxon>
        <taxon>Glomeromycetes</taxon>
        <taxon>Glomerales</taxon>
        <taxon>Glomeraceae</taxon>
        <taxon>Rhizophagus</taxon>
    </lineage>
</organism>
<evidence type="ECO:0000256" key="2">
    <source>
        <dbReference type="ARBA" id="ARBA00009726"/>
    </source>
</evidence>
<dbReference type="InterPro" id="IPR003593">
    <property type="entry name" value="AAA+_ATPase"/>
</dbReference>
<dbReference type="Gene3D" id="3.40.50.300">
    <property type="entry name" value="P-loop containing nucleotide triphosphate hydrolases"/>
    <property type="match status" value="2"/>
</dbReference>
<dbReference type="InterPro" id="IPR011527">
    <property type="entry name" value="ABC1_TM_dom"/>
</dbReference>
<comment type="subcellular location">
    <subcellularLocation>
        <location evidence="1">Membrane</location>
        <topology evidence="1">Multi-pass membrane protein</topology>
    </subcellularLocation>
</comment>
<dbReference type="InterPro" id="IPR027417">
    <property type="entry name" value="P-loop_NTPase"/>
</dbReference>
<name>A0A8H3M9E6_9GLOM</name>
<dbReference type="GO" id="GO:0005524">
    <property type="term" value="F:ATP binding"/>
    <property type="evidence" value="ECO:0007669"/>
    <property type="project" value="UniProtKB-KW"/>
</dbReference>
<feature type="transmembrane region" description="Helical" evidence="11">
    <location>
        <begin position="217"/>
        <end position="240"/>
    </location>
</feature>
<keyword evidence="7 11" id="KW-1133">Transmembrane helix</keyword>
<evidence type="ECO:0000256" key="6">
    <source>
        <dbReference type="ARBA" id="ARBA00022840"/>
    </source>
</evidence>
<evidence type="ECO:0000259" key="12">
    <source>
        <dbReference type="PROSITE" id="PS50893"/>
    </source>
</evidence>
<dbReference type="SUPFAM" id="SSF52540">
    <property type="entry name" value="P-loop containing nucleoside triphosphate hydrolases"/>
    <property type="match status" value="2"/>
</dbReference>
<evidence type="ECO:0000313" key="14">
    <source>
        <dbReference type="EMBL" id="GET00291.1"/>
    </source>
</evidence>
<feature type="compositionally biased region" description="Polar residues" evidence="10">
    <location>
        <begin position="488"/>
        <end position="498"/>
    </location>
</feature>
<evidence type="ECO:0000256" key="5">
    <source>
        <dbReference type="ARBA" id="ARBA00022741"/>
    </source>
</evidence>
<accession>A0A8H3M9E6</accession>
<dbReference type="FunFam" id="3.40.50.300:FF:000997">
    <property type="entry name" value="Multidrug resistance-associated protein 1"/>
    <property type="match status" value="1"/>
</dbReference>
<evidence type="ECO:0000256" key="3">
    <source>
        <dbReference type="ARBA" id="ARBA00022448"/>
    </source>
</evidence>
<evidence type="ECO:0000256" key="8">
    <source>
        <dbReference type="ARBA" id="ARBA00023026"/>
    </source>
</evidence>
<dbReference type="FunFam" id="3.40.50.300:FF:000565">
    <property type="entry name" value="ABC bile acid transporter"/>
    <property type="match status" value="1"/>
</dbReference>
<dbReference type="OrthoDB" id="6500128at2759"/>
<keyword evidence="4 11" id="KW-0812">Transmembrane</keyword>
<feature type="compositionally biased region" description="Basic and acidic residues" evidence="10">
    <location>
        <begin position="450"/>
        <end position="477"/>
    </location>
</feature>
<gene>
    <name evidence="14" type="ORF">RCL2_002675600</name>
</gene>
<dbReference type="SMART" id="SM00382">
    <property type="entry name" value="AAA"/>
    <property type="match status" value="2"/>
</dbReference>
<dbReference type="InterPro" id="IPR003439">
    <property type="entry name" value="ABC_transporter-like_ATP-bd"/>
</dbReference>
<sequence length="1470" mass="165957">MPFWENKSPPSPKPDTLIPESNANIFSKLTFWWVENLMKLGYKRPLEKDDLYALNDARLAKNIISEFEKSWEKEYTRKDGKPPSLFRALNRIFGLKFWTSGFFRLISDTLQVTSPLILQVILTFAQESWMARNNKDASPTSSLGYSLAVILFIMQMGSTFCSNFYFYNSMETGFLVRTALITIIYRKAMMLSGKARSMFTTGKVTNIMSTDTTRLDFACSFFHIAWAAPIQLCIALGLLIRNLGPSALAGFALLAIVGPLQGKVMRTLAKTRIKAAKITDDRVKLTQEVLQGIRVIKYYAWEESFLDALNNLRDKEMKYIRLLLIIRSGITGFTMVIPMFASILTFIVYSLTGGTLNAAVIFPSLALFSILRLPLILMPMVIASLTDASVSLKRIQELLLAEQLDSLPKINPDSDSALKVVDGEFIWESAPPEKLLNDKQKKNKKKQKKSKESTKVENNEKNHLKEVNDKKVNENMKENNNNEETSDSAEQIENSTSTPYSQLRNINLSIPRGSLVAVVGSVGSGKSSLLSALVGEMKKVHGEIEFGGSVGYCPQSAWIQNATLRDNITFGMPFDEEKYRQVIKDCCLEPDLAVLPDGDMTEIGEKGINLSGGQKQRVSVARAVYYNADIVLLDDPLSAVDAHVGNYLIANCIQGSLKGKTRILVTHHLHILPHVDYVICMGNGEVVEQGTYGELMKAGKAFAKLIEEYGETEEEVEGNDINKDEIEKEKGKAVGKSSKALMITEERSTGSVDNDVYFAYVRAAGGYILFPLLLFFLIMMQSTNIGNNYWLTVWTNKQLALSDAAYMEVYFAWGIAQSIFSVLVGITFSYAGAKAAVTLHKNAIKRVIRAPTRFFDTTPLGRIINRFSKDVDTCDNLLSESYRMFFSTLTIVLGTFILISVVFVLFLIPLVPLMIIYYFAAIYYRSTNRELKRLDSVLRSSLYAHFSETLTGLPTIRAYREQDRFLRTNEHFIDIENKAYFLTIVVQRWLGIRLESIANILVFFTSLFTIIERFKVNPAVSGLVLSYALQVTGTFNWCVRQYAEVEANMNSVERLVYYSDSLDIEPAPIIPDHRPPPEWPFKGEVQIKDLVMAYAPELPPVLKGVSLHINSGEKVGIVGRTGCGKSTLATSFFRFIEPTSGKIELDGIDITTIGLKDLRSKITIIPQDPVLFNGTLRSNLDPFNEHDDAKLWNAIRRSYLIQENANNENTKEPTMTENFNKQEKLTLDSPVNENGSNFSQGQQQLIALARALVRNPKLIIMDEATASVDFRTDYLIQTTIREEFKDSTILTIAHRLRTVVDYDKILVMDAGNIIEYDSPYILMQKPNGIFKGMCERSGEFNELFEIAKEKYESDQKLKKEDKIINEKQEVIKQETNGGDRQVTKIGIYEKSRNRALNINKNETFVFGSSILKRDHGRTNRPLKQTYKNRRYYSLVTPSQPEQDQSRVIHPSGSFENSQIVTEEICKVIEN</sequence>
<feature type="transmembrane region" description="Helical" evidence="11">
    <location>
        <begin position="246"/>
        <end position="264"/>
    </location>
</feature>
<dbReference type="EMBL" id="BLAL01000285">
    <property type="protein sequence ID" value="GET00291.1"/>
    <property type="molecule type" value="Genomic_DNA"/>
</dbReference>
<feature type="domain" description="ABC transmembrane type-1" evidence="13">
    <location>
        <begin position="772"/>
        <end position="1047"/>
    </location>
</feature>
<dbReference type="InterPro" id="IPR036640">
    <property type="entry name" value="ABC1_TM_sf"/>
</dbReference>
<evidence type="ECO:0000256" key="10">
    <source>
        <dbReference type="SAM" id="MobiDB-lite"/>
    </source>
</evidence>
<dbReference type="PANTHER" id="PTHR24223:SF456">
    <property type="entry name" value="MULTIDRUG RESISTANCE-ASSOCIATED PROTEIN LETHAL(2)03659"/>
    <property type="match status" value="1"/>
</dbReference>
<evidence type="ECO:0000259" key="13">
    <source>
        <dbReference type="PROSITE" id="PS50929"/>
    </source>
</evidence>
<dbReference type="FunFam" id="1.20.1560.10:FF:000010">
    <property type="entry name" value="Multidrug resistance-associated ABC transporter"/>
    <property type="match status" value="1"/>
</dbReference>
<feature type="transmembrane region" description="Helical" evidence="11">
    <location>
        <begin position="322"/>
        <end position="349"/>
    </location>
</feature>
<feature type="domain" description="ABC transmembrane type-1" evidence="13">
    <location>
        <begin position="98"/>
        <end position="387"/>
    </location>
</feature>
<evidence type="ECO:0000256" key="9">
    <source>
        <dbReference type="ARBA" id="ARBA00023136"/>
    </source>
</evidence>
<dbReference type="GO" id="GO:0016020">
    <property type="term" value="C:membrane"/>
    <property type="evidence" value="ECO:0007669"/>
    <property type="project" value="UniProtKB-SubCell"/>
</dbReference>
<dbReference type="Pfam" id="PF00664">
    <property type="entry name" value="ABC_membrane"/>
    <property type="match status" value="2"/>
</dbReference>
<proteinExistence type="inferred from homology"/>
<evidence type="ECO:0000256" key="11">
    <source>
        <dbReference type="SAM" id="Phobius"/>
    </source>
</evidence>
<evidence type="ECO:0000256" key="7">
    <source>
        <dbReference type="ARBA" id="ARBA00022989"/>
    </source>
</evidence>
<dbReference type="Gene3D" id="1.20.1560.10">
    <property type="entry name" value="ABC transporter type 1, transmembrane domain"/>
    <property type="match status" value="2"/>
</dbReference>
<evidence type="ECO:0000256" key="1">
    <source>
        <dbReference type="ARBA" id="ARBA00004141"/>
    </source>
</evidence>
<dbReference type="Pfam" id="PF00005">
    <property type="entry name" value="ABC_tran"/>
    <property type="match status" value="2"/>
</dbReference>
<feature type="transmembrane region" description="Helical" evidence="11">
    <location>
        <begin position="810"/>
        <end position="831"/>
    </location>
</feature>
<dbReference type="InterPro" id="IPR050173">
    <property type="entry name" value="ABC_transporter_C-like"/>
</dbReference>
<dbReference type="CDD" id="cd03250">
    <property type="entry name" value="ABCC_MRP_domain1"/>
    <property type="match status" value="1"/>
</dbReference>
<dbReference type="PROSITE" id="PS50893">
    <property type="entry name" value="ABC_TRANSPORTER_2"/>
    <property type="match status" value="2"/>
</dbReference>
<comment type="caution">
    <text evidence="14">The sequence shown here is derived from an EMBL/GenBank/DDBJ whole genome shotgun (WGS) entry which is preliminary data.</text>
</comment>
<dbReference type="PROSITE" id="PS50929">
    <property type="entry name" value="ABC_TM1F"/>
    <property type="match status" value="2"/>
</dbReference>
<feature type="transmembrane region" description="Helical" evidence="11">
    <location>
        <begin position="891"/>
        <end position="924"/>
    </location>
</feature>
<keyword evidence="9 11" id="KW-0472">Membrane</keyword>
<dbReference type="CDD" id="cd03244">
    <property type="entry name" value="ABCC_MRP_domain2"/>
    <property type="match status" value="1"/>
</dbReference>
<dbReference type="SUPFAM" id="SSF90123">
    <property type="entry name" value="ABC transporter transmembrane region"/>
    <property type="match status" value="2"/>
</dbReference>
<dbReference type="CDD" id="cd18597">
    <property type="entry name" value="ABC_6TM_YOR1_D1_like"/>
    <property type="match status" value="1"/>
</dbReference>
<dbReference type="FunFam" id="1.20.1560.10:FF:000061">
    <property type="entry name" value="ATP-binding cassette transporter YOR1"/>
    <property type="match status" value="1"/>
</dbReference>
<dbReference type="GO" id="GO:0016887">
    <property type="term" value="F:ATP hydrolysis activity"/>
    <property type="evidence" value="ECO:0007669"/>
    <property type="project" value="InterPro"/>
</dbReference>
<protein>
    <submittedName>
        <fullName evidence="14">ABC transporter</fullName>
    </submittedName>
</protein>
<keyword evidence="3" id="KW-0813">Transport</keyword>
<feature type="transmembrane region" description="Helical" evidence="11">
    <location>
        <begin position="767"/>
        <end position="790"/>
    </location>
</feature>
<feature type="region of interest" description="Disordered" evidence="10">
    <location>
        <begin position="436"/>
        <end position="498"/>
    </location>
</feature>
<keyword evidence="6" id="KW-0067">ATP-binding</keyword>
<evidence type="ECO:0000256" key="4">
    <source>
        <dbReference type="ARBA" id="ARBA00022692"/>
    </source>
</evidence>
<dbReference type="CDD" id="cd18606">
    <property type="entry name" value="ABC_6TM_YOR1_D2_like"/>
    <property type="match status" value="1"/>
</dbReference>
<evidence type="ECO:0000313" key="15">
    <source>
        <dbReference type="Proteomes" id="UP000615446"/>
    </source>
</evidence>
<dbReference type="InterPro" id="IPR017871">
    <property type="entry name" value="ABC_transporter-like_CS"/>
</dbReference>
<keyword evidence="8" id="KW-0843">Virulence</keyword>
<feature type="domain" description="ABC transporter" evidence="12">
    <location>
        <begin position="1085"/>
        <end position="1335"/>
    </location>
</feature>
<comment type="similarity">
    <text evidence="2">Belongs to the ABC transporter superfamily. ABCC family. Conjugate transporter (TC 3.A.1.208) subfamily.</text>
</comment>
<dbReference type="Proteomes" id="UP000615446">
    <property type="component" value="Unassembled WGS sequence"/>
</dbReference>
<dbReference type="PANTHER" id="PTHR24223">
    <property type="entry name" value="ATP-BINDING CASSETTE SUB-FAMILY C"/>
    <property type="match status" value="1"/>
</dbReference>
<feature type="domain" description="ABC transporter" evidence="12">
    <location>
        <begin position="487"/>
        <end position="708"/>
    </location>
</feature>